<protein>
    <recommendedName>
        <fullName evidence="5">Secreted protein</fullName>
    </recommendedName>
</protein>
<proteinExistence type="predicted"/>
<dbReference type="PROSITE" id="PS51257">
    <property type="entry name" value="PROKAR_LIPOPROTEIN"/>
    <property type="match status" value="1"/>
</dbReference>
<evidence type="ECO:0000313" key="3">
    <source>
        <dbReference type="EMBL" id="KYF53038.1"/>
    </source>
</evidence>
<keyword evidence="2" id="KW-0732">Signal</keyword>
<evidence type="ECO:0000313" key="4">
    <source>
        <dbReference type="Proteomes" id="UP000075420"/>
    </source>
</evidence>
<dbReference type="EMBL" id="JELY01002297">
    <property type="protein sequence ID" value="KYF53038.1"/>
    <property type="molecule type" value="Genomic_DNA"/>
</dbReference>
<organism evidence="3 4">
    <name type="scientific">Sorangium cellulosum</name>
    <name type="common">Polyangium cellulosum</name>
    <dbReference type="NCBI Taxonomy" id="56"/>
    <lineage>
        <taxon>Bacteria</taxon>
        <taxon>Pseudomonadati</taxon>
        <taxon>Myxococcota</taxon>
        <taxon>Polyangia</taxon>
        <taxon>Polyangiales</taxon>
        <taxon>Polyangiaceae</taxon>
        <taxon>Sorangium</taxon>
    </lineage>
</organism>
<feature type="signal peptide" evidence="2">
    <location>
        <begin position="1"/>
        <end position="21"/>
    </location>
</feature>
<dbReference type="Proteomes" id="UP000075420">
    <property type="component" value="Unassembled WGS sequence"/>
</dbReference>
<evidence type="ECO:0008006" key="5">
    <source>
        <dbReference type="Google" id="ProtNLM"/>
    </source>
</evidence>
<accession>A0A150PC28</accession>
<evidence type="ECO:0000256" key="2">
    <source>
        <dbReference type="SAM" id="SignalP"/>
    </source>
</evidence>
<reference evidence="3 4" key="1">
    <citation type="submission" date="2014-02" db="EMBL/GenBank/DDBJ databases">
        <title>The small core and large imbalanced accessory genome model reveals a collaborative survival strategy of Sorangium cellulosum strains in nature.</title>
        <authorList>
            <person name="Han K."/>
            <person name="Peng R."/>
            <person name="Blom J."/>
            <person name="Li Y.-Z."/>
        </authorList>
    </citation>
    <scope>NUCLEOTIDE SEQUENCE [LARGE SCALE GENOMIC DNA]</scope>
    <source>
        <strain evidence="3 4">So0157-25</strain>
    </source>
</reference>
<comment type="caution">
    <text evidence="3">The sequence shown here is derived from an EMBL/GenBank/DDBJ whole genome shotgun (WGS) entry which is preliminary data.</text>
</comment>
<sequence>MTLFSKRILPLTLLGAAAVLGGCVGGASLEGDDEQETQTEAEAAVPGSADAIDPDAAEAIGTAQQALESTWNCIKFWEADRPGYVGQVTIWWGHSYWDAQWACNNWIGTCQGLCYAERPR</sequence>
<gene>
    <name evidence="3" type="ORF">BE08_37400</name>
</gene>
<feature type="chain" id="PRO_5007565420" description="Secreted protein" evidence="2">
    <location>
        <begin position="22"/>
        <end position="120"/>
    </location>
</feature>
<name>A0A150PC28_SORCE</name>
<evidence type="ECO:0000256" key="1">
    <source>
        <dbReference type="SAM" id="MobiDB-lite"/>
    </source>
</evidence>
<feature type="region of interest" description="Disordered" evidence="1">
    <location>
        <begin position="30"/>
        <end position="50"/>
    </location>
</feature>
<feature type="compositionally biased region" description="Acidic residues" evidence="1">
    <location>
        <begin position="30"/>
        <end position="39"/>
    </location>
</feature>
<dbReference type="AlphaFoldDB" id="A0A150PC28"/>